<name>A0A845LEY8_HELGE</name>
<keyword evidence="12" id="KW-1185">Reference proteome</keyword>
<keyword evidence="7 10" id="KW-0283">Flagellar rotation</keyword>
<keyword evidence="9 10" id="KW-0472">Membrane</keyword>
<evidence type="ECO:0000256" key="7">
    <source>
        <dbReference type="ARBA" id="ARBA00022779"/>
    </source>
</evidence>
<evidence type="ECO:0000313" key="12">
    <source>
        <dbReference type="Proteomes" id="UP000471031"/>
    </source>
</evidence>
<dbReference type="GO" id="GO:0005886">
    <property type="term" value="C:plasma membrane"/>
    <property type="evidence" value="ECO:0007669"/>
    <property type="project" value="UniProtKB-SubCell"/>
</dbReference>
<comment type="similarity">
    <text evidence="3 10">Belongs to the FliL family.</text>
</comment>
<evidence type="ECO:0000256" key="8">
    <source>
        <dbReference type="ARBA" id="ARBA00022989"/>
    </source>
</evidence>
<evidence type="ECO:0000256" key="3">
    <source>
        <dbReference type="ARBA" id="ARBA00008281"/>
    </source>
</evidence>
<reference evidence="11 12" key="1">
    <citation type="submission" date="2020-01" db="EMBL/GenBank/DDBJ databases">
        <title>Whole genome sequence of Heliobacterium gestii DSM 11169.</title>
        <authorList>
            <person name="Kyndt J.A."/>
            <person name="Meyer T.E."/>
        </authorList>
    </citation>
    <scope>NUCLEOTIDE SEQUENCE [LARGE SCALE GENOMIC DNA]</scope>
    <source>
        <strain evidence="11 12">DSM 11169</strain>
    </source>
</reference>
<dbReference type="Pfam" id="PF03748">
    <property type="entry name" value="FliL"/>
    <property type="match status" value="1"/>
</dbReference>
<evidence type="ECO:0000256" key="5">
    <source>
        <dbReference type="ARBA" id="ARBA00022500"/>
    </source>
</evidence>
<accession>A0A845LEY8</accession>
<evidence type="ECO:0000256" key="9">
    <source>
        <dbReference type="ARBA" id="ARBA00023136"/>
    </source>
</evidence>
<sequence>MADTENAPKKKPLNTKLIIIAVAVLVSAAIIAVAVFKFFISPDAVSDHTPKATAPKTVGVLFEAGDFTTNLADPGGKRFLKAKVILELNEEKKDEKKLAELKEQLPVIRDRILYILSAKTVEDFQVSDSKEKVKKDILVALNKQFGADKFRNVYFQELVYQ</sequence>
<dbReference type="GO" id="GO:0009425">
    <property type="term" value="C:bacterial-type flagellum basal body"/>
    <property type="evidence" value="ECO:0007669"/>
    <property type="project" value="InterPro"/>
</dbReference>
<gene>
    <name evidence="11" type="ORF">GTO89_10505</name>
</gene>
<evidence type="ECO:0000256" key="1">
    <source>
        <dbReference type="ARBA" id="ARBA00002254"/>
    </source>
</evidence>
<dbReference type="EMBL" id="WXEX01000008">
    <property type="protein sequence ID" value="MZP43470.1"/>
    <property type="molecule type" value="Genomic_DNA"/>
</dbReference>
<keyword evidence="5 10" id="KW-0145">Chemotaxis</keyword>
<dbReference type="OrthoDB" id="166089at2"/>
<proteinExistence type="inferred from homology"/>
<evidence type="ECO:0000256" key="6">
    <source>
        <dbReference type="ARBA" id="ARBA00022692"/>
    </source>
</evidence>
<evidence type="ECO:0000256" key="10">
    <source>
        <dbReference type="RuleBase" id="RU364125"/>
    </source>
</evidence>
<keyword evidence="8 10" id="KW-1133">Transmembrane helix</keyword>
<evidence type="ECO:0000256" key="2">
    <source>
        <dbReference type="ARBA" id="ARBA00004162"/>
    </source>
</evidence>
<evidence type="ECO:0000256" key="4">
    <source>
        <dbReference type="ARBA" id="ARBA00022475"/>
    </source>
</evidence>
<dbReference type="AlphaFoldDB" id="A0A845LEY8"/>
<dbReference type="InterPro" id="IPR005503">
    <property type="entry name" value="FliL"/>
</dbReference>
<dbReference type="Proteomes" id="UP000471031">
    <property type="component" value="Unassembled WGS sequence"/>
</dbReference>
<evidence type="ECO:0000313" key="11">
    <source>
        <dbReference type="EMBL" id="MZP43470.1"/>
    </source>
</evidence>
<keyword evidence="4 10" id="KW-1003">Cell membrane</keyword>
<dbReference type="GO" id="GO:0006935">
    <property type="term" value="P:chemotaxis"/>
    <property type="evidence" value="ECO:0007669"/>
    <property type="project" value="UniProtKB-KW"/>
</dbReference>
<dbReference type="PANTHER" id="PTHR35091">
    <property type="entry name" value="FLAGELLAR PROTEIN FLIL"/>
    <property type="match status" value="1"/>
</dbReference>
<keyword evidence="6 10" id="KW-0812">Transmembrane</keyword>
<dbReference type="PANTHER" id="PTHR35091:SF2">
    <property type="entry name" value="FLAGELLAR PROTEIN FLIL"/>
    <property type="match status" value="1"/>
</dbReference>
<dbReference type="GO" id="GO:0071978">
    <property type="term" value="P:bacterial-type flagellum-dependent swarming motility"/>
    <property type="evidence" value="ECO:0007669"/>
    <property type="project" value="TreeGrafter"/>
</dbReference>
<feature type="transmembrane region" description="Helical" evidence="10">
    <location>
        <begin position="17"/>
        <end position="40"/>
    </location>
</feature>
<dbReference type="RefSeq" id="WP_161262042.1">
    <property type="nucleotide sequence ID" value="NZ_JAFBDC010000007.1"/>
</dbReference>
<comment type="function">
    <text evidence="1 10">Controls the rotational direction of flagella during chemotaxis.</text>
</comment>
<protein>
    <recommendedName>
        <fullName evidence="10">Flagellar protein FliL</fullName>
    </recommendedName>
</protein>
<comment type="subcellular location">
    <subcellularLocation>
        <location evidence="2">Cell membrane</location>
        <topology evidence="2">Single-pass membrane protein</topology>
    </subcellularLocation>
</comment>
<comment type="caution">
    <text evidence="11">The sequence shown here is derived from an EMBL/GenBank/DDBJ whole genome shotgun (WGS) entry which is preliminary data.</text>
</comment>
<organism evidence="11 12">
    <name type="scientific">Heliomicrobium gestii</name>
    <name type="common">Heliobacterium gestii</name>
    <dbReference type="NCBI Taxonomy" id="2699"/>
    <lineage>
        <taxon>Bacteria</taxon>
        <taxon>Bacillati</taxon>
        <taxon>Bacillota</taxon>
        <taxon>Clostridia</taxon>
        <taxon>Eubacteriales</taxon>
        <taxon>Heliobacteriaceae</taxon>
        <taxon>Heliomicrobium</taxon>
    </lineage>
</organism>